<sequence length="251" mass="27510">MTGNYIQLDGINLHYSAVAFRERSLKTLLMGVTIGRHAKHEVHDVHALKNITLQIRPGERVGLIGHNGAGKSTFLKMVAGLYPVSSGSRYVKGIVRSLFDLSLGFELEATGRENILYRGLLLGLTPKFMRSVEEDIIAFADIGEFIHYPIKTYSAGMQVRLAFAISTMVGGDILLLDEVIGAGDANFMQKAKARIAKLIEDSEILILATHDFGSLRDICDRAIVLHHGEIKFDGATEPAIKEYGRLTGTGK</sequence>
<dbReference type="InterPro" id="IPR015860">
    <property type="entry name" value="ABC_transpr_TagH-like"/>
</dbReference>
<dbReference type="InterPro" id="IPR003439">
    <property type="entry name" value="ABC_transporter-like_ATP-bd"/>
</dbReference>
<comment type="caution">
    <text evidence="7">The sequence shown here is derived from an EMBL/GenBank/DDBJ whole genome shotgun (WGS) entry which is preliminary data.</text>
</comment>
<dbReference type="PANTHER" id="PTHR46743:SF2">
    <property type="entry name" value="TEICHOIC ACIDS EXPORT ATP-BINDING PROTEIN TAGH"/>
    <property type="match status" value="1"/>
</dbReference>
<keyword evidence="4" id="KW-0067">ATP-binding</keyword>
<dbReference type="Pfam" id="PF00005">
    <property type="entry name" value="ABC_tran"/>
    <property type="match status" value="1"/>
</dbReference>
<dbReference type="InterPro" id="IPR017871">
    <property type="entry name" value="ABC_transporter-like_CS"/>
</dbReference>
<evidence type="ECO:0000256" key="1">
    <source>
        <dbReference type="ARBA" id="ARBA00005417"/>
    </source>
</evidence>
<evidence type="ECO:0000256" key="3">
    <source>
        <dbReference type="ARBA" id="ARBA00022741"/>
    </source>
</evidence>
<dbReference type="InterPro" id="IPR050683">
    <property type="entry name" value="Bact_Polysacc_Export_ATP-bd"/>
</dbReference>
<evidence type="ECO:0000256" key="4">
    <source>
        <dbReference type="ARBA" id="ARBA00022840"/>
    </source>
</evidence>
<dbReference type="SUPFAM" id="SSF52540">
    <property type="entry name" value="P-loop containing nucleoside triphosphate hydrolases"/>
    <property type="match status" value="1"/>
</dbReference>
<dbReference type="PROSITE" id="PS00211">
    <property type="entry name" value="ABC_TRANSPORTER_1"/>
    <property type="match status" value="1"/>
</dbReference>
<comment type="similarity">
    <text evidence="1">Belongs to the ABC transporter superfamily.</text>
</comment>
<evidence type="ECO:0000313" key="8">
    <source>
        <dbReference type="Proteomes" id="UP000001095"/>
    </source>
</evidence>
<organism evidence="7 8">
    <name type="scientific">Afipia clevelandensis ATCC 49720</name>
    <dbReference type="NCBI Taxonomy" id="883079"/>
    <lineage>
        <taxon>Bacteria</taxon>
        <taxon>Pseudomonadati</taxon>
        <taxon>Pseudomonadota</taxon>
        <taxon>Alphaproteobacteria</taxon>
        <taxon>Hyphomicrobiales</taxon>
        <taxon>Nitrobacteraceae</taxon>
        <taxon>Afipia</taxon>
    </lineage>
</organism>
<feature type="domain" description="ABC transporter" evidence="6">
    <location>
        <begin position="29"/>
        <end position="250"/>
    </location>
</feature>
<dbReference type="SMART" id="SM00382">
    <property type="entry name" value="AAA"/>
    <property type="match status" value="1"/>
</dbReference>
<dbReference type="PROSITE" id="PS50893">
    <property type="entry name" value="ABC_TRANSPORTER_2"/>
    <property type="match status" value="1"/>
</dbReference>
<evidence type="ECO:0000259" key="6">
    <source>
        <dbReference type="PROSITE" id="PS50893"/>
    </source>
</evidence>
<keyword evidence="8" id="KW-1185">Reference proteome</keyword>
<dbReference type="AlphaFoldDB" id="K8P847"/>
<keyword evidence="3" id="KW-0547">Nucleotide-binding</keyword>
<protein>
    <recommendedName>
        <fullName evidence="6">ABC transporter domain-containing protein</fullName>
    </recommendedName>
</protein>
<name>K8P847_9BRAD</name>
<dbReference type="GO" id="GO:0005524">
    <property type="term" value="F:ATP binding"/>
    <property type="evidence" value="ECO:0007669"/>
    <property type="project" value="UniProtKB-KW"/>
</dbReference>
<keyword evidence="2" id="KW-0813">Transport</keyword>
<evidence type="ECO:0000256" key="2">
    <source>
        <dbReference type="ARBA" id="ARBA00022448"/>
    </source>
</evidence>
<proteinExistence type="inferred from homology"/>
<reference evidence="7 8" key="1">
    <citation type="submission" date="2012-04" db="EMBL/GenBank/DDBJ databases">
        <title>The Genome Sequence of Afipia clevelandensis ATCC 49720.</title>
        <authorList>
            <consortium name="The Broad Institute Genome Sequencing Platform"/>
            <person name="Earl A."/>
            <person name="Ward D."/>
            <person name="Feldgarden M."/>
            <person name="Gevers D."/>
            <person name="Huys G."/>
            <person name="Walker B."/>
            <person name="Young S.K."/>
            <person name="Zeng Q."/>
            <person name="Gargeya S."/>
            <person name="Fitzgerald M."/>
            <person name="Haas B."/>
            <person name="Abouelleil A."/>
            <person name="Alvarado L."/>
            <person name="Arachchi H.M."/>
            <person name="Berlin A."/>
            <person name="Chapman S.B."/>
            <person name="Goldberg J."/>
            <person name="Griggs A."/>
            <person name="Gujja S."/>
            <person name="Hansen M."/>
            <person name="Howarth C."/>
            <person name="Imamovic A."/>
            <person name="Larimer J."/>
            <person name="McCowen C."/>
            <person name="Montmayeur A."/>
            <person name="Murphy C."/>
            <person name="Neiman D."/>
            <person name="Pearson M."/>
            <person name="Priest M."/>
            <person name="Roberts A."/>
            <person name="Saif S."/>
            <person name="Shea T."/>
            <person name="Sisk P."/>
            <person name="Sykes S."/>
            <person name="Wortman J."/>
            <person name="Nusbaum C."/>
            <person name="Birren B."/>
        </authorList>
    </citation>
    <scope>NUCLEOTIDE SEQUENCE [LARGE SCALE GENOMIC DNA]</scope>
    <source>
        <strain evidence="7 8">ATCC 49720</strain>
    </source>
</reference>
<dbReference type="GO" id="GO:0016020">
    <property type="term" value="C:membrane"/>
    <property type="evidence" value="ECO:0007669"/>
    <property type="project" value="InterPro"/>
</dbReference>
<comment type="function">
    <text evidence="5">Involved in beta-(1--&gt;2)glucan export. Transmembrane domains (TMD) form a pore in the inner membrane and the ATP-binding domain (NBD) is responsible for energy generation.</text>
</comment>
<evidence type="ECO:0000313" key="7">
    <source>
        <dbReference type="EMBL" id="EKS38727.1"/>
    </source>
</evidence>
<dbReference type="Gene3D" id="3.40.50.300">
    <property type="entry name" value="P-loop containing nucleotide triphosphate hydrolases"/>
    <property type="match status" value="1"/>
</dbReference>
<accession>K8P847</accession>
<dbReference type="GO" id="GO:0016887">
    <property type="term" value="F:ATP hydrolysis activity"/>
    <property type="evidence" value="ECO:0007669"/>
    <property type="project" value="InterPro"/>
</dbReference>
<gene>
    <name evidence="7" type="ORF">HMPREF9696_01196</name>
</gene>
<dbReference type="Proteomes" id="UP000001095">
    <property type="component" value="Unassembled WGS sequence"/>
</dbReference>
<dbReference type="CDD" id="cd03220">
    <property type="entry name" value="ABC_KpsT_Wzt"/>
    <property type="match status" value="1"/>
</dbReference>
<dbReference type="GO" id="GO:0140359">
    <property type="term" value="F:ABC-type transporter activity"/>
    <property type="evidence" value="ECO:0007669"/>
    <property type="project" value="InterPro"/>
</dbReference>
<dbReference type="PANTHER" id="PTHR46743">
    <property type="entry name" value="TEICHOIC ACIDS EXPORT ATP-BINDING PROTEIN TAGH"/>
    <property type="match status" value="1"/>
</dbReference>
<dbReference type="PATRIC" id="fig|883079.3.peg.1215"/>
<dbReference type="EMBL" id="AGWY01000006">
    <property type="protein sequence ID" value="EKS38727.1"/>
    <property type="molecule type" value="Genomic_DNA"/>
</dbReference>
<evidence type="ECO:0000256" key="5">
    <source>
        <dbReference type="ARBA" id="ARBA00024722"/>
    </source>
</evidence>
<dbReference type="HOGENOM" id="CLU_000604_1_2_5"/>
<dbReference type="InterPro" id="IPR027417">
    <property type="entry name" value="P-loop_NTPase"/>
</dbReference>
<dbReference type="InterPro" id="IPR003593">
    <property type="entry name" value="AAA+_ATPase"/>
</dbReference>
<dbReference type="RefSeq" id="WP_002712062.1">
    <property type="nucleotide sequence ID" value="NZ_KB375281.1"/>
</dbReference>
<dbReference type="OrthoDB" id="9778870at2"/>